<evidence type="ECO:0008006" key="3">
    <source>
        <dbReference type="Google" id="ProtNLM"/>
    </source>
</evidence>
<evidence type="ECO:0000313" key="2">
    <source>
        <dbReference type="Proteomes" id="UP000176445"/>
    </source>
</evidence>
<dbReference type="Gene3D" id="3.40.50.300">
    <property type="entry name" value="P-loop containing nucleotide triphosphate hydrolases"/>
    <property type="match status" value="1"/>
</dbReference>
<dbReference type="EMBL" id="MFKW01000031">
    <property type="protein sequence ID" value="OGG51327.1"/>
    <property type="molecule type" value="Genomic_DNA"/>
</dbReference>
<dbReference type="Proteomes" id="UP000176445">
    <property type="component" value="Unassembled WGS sequence"/>
</dbReference>
<gene>
    <name evidence="1" type="ORF">A2704_01490</name>
</gene>
<evidence type="ECO:0000313" key="1">
    <source>
        <dbReference type="EMBL" id="OGG51327.1"/>
    </source>
</evidence>
<name>A0A1F6CQD3_9BACT</name>
<reference evidence="1 2" key="1">
    <citation type="journal article" date="2016" name="Nat. Commun.">
        <title>Thousands of microbial genomes shed light on interconnected biogeochemical processes in an aquifer system.</title>
        <authorList>
            <person name="Anantharaman K."/>
            <person name="Brown C.T."/>
            <person name="Hug L.A."/>
            <person name="Sharon I."/>
            <person name="Castelle C.J."/>
            <person name="Probst A.J."/>
            <person name="Thomas B.C."/>
            <person name="Singh A."/>
            <person name="Wilkins M.J."/>
            <person name="Karaoz U."/>
            <person name="Brodie E.L."/>
            <person name="Williams K.H."/>
            <person name="Hubbard S.S."/>
            <person name="Banfield J.F."/>
        </authorList>
    </citation>
    <scope>NUCLEOTIDE SEQUENCE [LARGE SCALE GENOMIC DNA]</scope>
</reference>
<organism evidence="1 2">
    <name type="scientific">Candidatus Kaiserbacteria bacterium RIFCSPHIGHO2_01_FULL_54_36b</name>
    <dbReference type="NCBI Taxonomy" id="1798483"/>
    <lineage>
        <taxon>Bacteria</taxon>
        <taxon>Candidatus Kaiseribacteriota</taxon>
    </lineage>
</organism>
<dbReference type="InterPro" id="IPR006517">
    <property type="entry name" value="Phage_terminase_lsu-like_C"/>
</dbReference>
<comment type="caution">
    <text evidence="1">The sequence shown here is derived from an EMBL/GenBank/DDBJ whole genome shotgun (WGS) entry which is preliminary data.</text>
</comment>
<dbReference type="Gene3D" id="3.30.420.240">
    <property type="match status" value="1"/>
</dbReference>
<proteinExistence type="predicted"/>
<dbReference type="NCBIfam" id="TIGR01630">
    <property type="entry name" value="psiM2_ORF9"/>
    <property type="match status" value="1"/>
</dbReference>
<dbReference type="AlphaFoldDB" id="A0A1F6CQD3"/>
<sequence length="514" mass="58803">MNKNNTPEEDGFEELANNRAARQYVTKGSHTVFFEVYFQHYIKYPMAEFHRDIFRITEDQSNKLAMVVAFRGSGKSTLVTFSYALWSILGVQSKKFVLIICQTQAQARQHMTNIKHELESNKLLQSDMGPFREENSNEQWAISSLVFQNTGARIMIASVDQSIRGIRHHQYRPDLIILDDIEDINSTKTMEGRSKIFEWFTREIVPLGDIGTRIIMVGNLLHEDALVMRLRRMIDKGELKGVYHWFPLVDEDEKCLWPGKFDTPEKVEDLRRSVANELAWRQEYMLEIISDTTRVIFPEWIKTYKELPAGRATRIIVGVDLAIKETKTADYTAMVAMQVYGYGDKAVAYVLPNPINKRLPFPDVVETARSLHAALKPLSQQHPKFMVESNGFQEIYVNAFAEAGCEVEGIKSVTDKRSRIALTSHHVRIGKILFPEKGAEDLIAQLTGFGIENHDDLADAYSMGAAEFIRMINVPVPGITWINIGGPSRPRGRSIWDDDDYDFEIDSSTIWGRR</sequence>
<accession>A0A1F6CQD3</accession>
<protein>
    <recommendedName>
        <fullName evidence="3">Terminase large subunit gp17-like C-terminal domain-containing protein</fullName>
    </recommendedName>
</protein>
<dbReference type="InterPro" id="IPR027417">
    <property type="entry name" value="P-loop_NTPase"/>
</dbReference>
<dbReference type="SUPFAM" id="SSF52540">
    <property type="entry name" value="P-loop containing nucleoside triphosphate hydrolases"/>
    <property type="match status" value="1"/>
</dbReference>